<accession>A0A926USG3</accession>
<evidence type="ECO:0000256" key="1">
    <source>
        <dbReference type="SAM" id="MobiDB-lite"/>
    </source>
</evidence>
<reference evidence="2" key="2">
    <citation type="submission" date="2020-08" db="EMBL/GenBank/DDBJ databases">
        <authorList>
            <person name="Chen M."/>
            <person name="Teng W."/>
            <person name="Zhao L."/>
            <person name="Hu C."/>
            <person name="Zhou Y."/>
            <person name="Han B."/>
            <person name="Song L."/>
            <person name="Shu W."/>
        </authorList>
    </citation>
    <scope>NUCLEOTIDE SEQUENCE</scope>
    <source>
        <strain evidence="2">FACHB-1277</strain>
    </source>
</reference>
<feature type="region of interest" description="Disordered" evidence="1">
    <location>
        <begin position="145"/>
        <end position="166"/>
    </location>
</feature>
<sequence>MATRTLVKNYLAQWMQMGKSVSLSSQGEDIHIYKILQGEKYSSLFNKLWDEIATHQAHQAHLSGTEQTISELLSNKWDIIACARCNLLVPCIDMGPRAPVCCPCDDLPNHPNLDSVAPHVPVTLAEHIDELCDRLEILNSRNKVANSSESLHPEQDSTYSSAEEDQQTINSLRKSILKLVKGDNHAQSEPQAPTIAKQTNQGNL</sequence>
<comment type="caution">
    <text evidence="2">The sequence shown here is derived from an EMBL/GenBank/DDBJ whole genome shotgun (WGS) entry which is preliminary data.</text>
</comment>
<keyword evidence="3" id="KW-1185">Reference proteome</keyword>
<reference evidence="2" key="1">
    <citation type="journal article" date="2015" name="ISME J.">
        <title>Draft Genome Sequence of Streptomyces incarnatus NRRL8089, which Produces the Nucleoside Antibiotic Sinefungin.</title>
        <authorList>
            <person name="Oshima K."/>
            <person name="Hattori M."/>
            <person name="Shimizu H."/>
            <person name="Fukuda K."/>
            <person name="Nemoto M."/>
            <person name="Inagaki K."/>
            <person name="Tamura T."/>
        </authorList>
    </citation>
    <scope>NUCLEOTIDE SEQUENCE</scope>
    <source>
        <strain evidence="2">FACHB-1277</strain>
    </source>
</reference>
<gene>
    <name evidence="2" type="ORF">H6F44_09020</name>
</gene>
<proteinExistence type="predicted"/>
<feature type="region of interest" description="Disordered" evidence="1">
    <location>
        <begin position="182"/>
        <end position="204"/>
    </location>
</feature>
<evidence type="ECO:0000313" key="3">
    <source>
        <dbReference type="Proteomes" id="UP000631421"/>
    </source>
</evidence>
<evidence type="ECO:0000313" key="2">
    <source>
        <dbReference type="EMBL" id="MBD2150257.1"/>
    </source>
</evidence>
<protein>
    <submittedName>
        <fullName evidence="2">Uncharacterized protein</fullName>
    </submittedName>
</protein>
<dbReference type="Proteomes" id="UP000631421">
    <property type="component" value="Unassembled WGS sequence"/>
</dbReference>
<dbReference type="AlphaFoldDB" id="A0A926USG3"/>
<dbReference type="RefSeq" id="WP_190350620.1">
    <property type="nucleotide sequence ID" value="NZ_JACJPY010000022.1"/>
</dbReference>
<feature type="compositionally biased region" description="Polar residues" evidence="1">
    <location>
        <begin position="187"/>
        <end position="204"/>
    </location>
</feature>
<dbReference type="EMBL" id="JACJPY010000022">
    <property type="protein sequence ID" value="MBD2150257.1"/>
    <property type="molecule type" value="Genomic_DNA"/>
</dbReference>
<organism evidence="2 3">
    <name type="scientific">Pseudanabaena cinerea FACHB-1277</name>
    <dbReference type="NCBI Taxonomy" id="2949581"/>
    <lineage>
        <taxon>Bacteria</taxon>
        <taxon>Bacillati</taxon>
        <taxon>Cyanobacteriota</taxon>
        <taxon>Cyanophyceae</taxon>
        <taxon>Pseudanabaenales</taxon>
        <taxon>Pseudanabaenaceae</taxon>
        <taxon>Pseudanabaena</taxon>
        <taxon>Pseudanabaena cinerea</taxon>
    </lineage>
</organism>
<name>A0A926USG3_9CYAN</name>